<dbReference type="Gene3D" id="3.30.450.20">
    <property type="entry name" value="PAS domain"/>
    <property type="match status" value="1"/>
</dbReference>
<keyword evidence="5" id="KW-0418">Kinase</keyword>
<feature type="region of interest" description="Disordered" evidence="6">
    <location>
        <begin position="1"/>
        <end position="20"/>
    </location>
</feature>
<comment type="caution">
    <text evidence="8">The sequence shown here is derived from an EMBL/GenBank/DDBJ whole genome shotgun (WGS) entry which is preliminary data.</text>
</comment>
<feature type="compositionally biased region" description="Basic and acidic residues" evidence="6">
    <location>
        <begin position="1"/>
        <end position="10"/>
    </location>
</feature>
<dbReference type="SUPFAM" id="SSF55785">
    <property type="entry name" value="PYP-like sensor domain (PAS domain)"/>
    <property type="match status" value="1"/>
</dbReference>
<evidence type="ECO:0000256" key="1">
    <source>
        <dbReference type="ARBA" id="ARBA00000085"/>
    </source>
</evidence>
<dbReference type="PROSITE" id="PS50921">
    <property type="entry name" value="ANTAR"/>
    <property type="match status" value="1"/>
</dbReference>
<evidence type="ECO:0000256" key="5">
    <source>
        <dbReference type="ARBA" id="ARBA00022777"/>
    </source>
</evidence>
<dbReference type="PANTHER" id="PTHR43304">
    <property type="entry name" value="PHYTOCHROME-LIKE PROTEIN CPH1"/>
    <property type="match status" value="1"/>
</dbReference>
<name>A0ABW0ZQ49_9ACTN</name>
<dbReference type="SUPFAM" id="SSF52172">
    <property type="entry name" value="CheY-like"/>
    <property type="match status" value="1"/>
</dbReference>
<comment type="catalytic activity">
    <reaction evidence="1">
        <text>ATP + protein L-histidine = ADP + protein N-phospho-L-histidine.</text>
        <dbReference type="EC" id="2.7.13.3"/>
    </reaction>
</comment>
<evidence type="ECO:0000313" key="8">
    <source>
        <dbReference type="EMBL" id="MFC5731409.1"/>
    </source>
</evidence>
<dbReference type="InterPro" id="IPR013655">
    <property type="entry name" value="PAS_fold_3"/>
</dbReference>
<dbReference type="Gene3D" id="1.10.10.10">
    <property type="entry name" value="Winged helix-like DNA-binding domain superfamily/Winged helix DNA-binding domain"/>
    <property type="match status" value="1"/>
</dbReference>
<feature type="domain" description="ANTAR" evidence="7">
    <location>
        <begin position="127"/>
        <end position="188"/>
    </location>
</feature>
<dbReference type="Pfam" id="PF08447">
    <property type="entry name" value="PAS_3"/>
    <property type="match status" value="1"/>
</dbReference>
<accession>A0ABW0ZQ49</accession>
<dbReference type="Proteomes" id="UP001596072">
    <property type="component" value="Unassembled WGS sequence"/>
</dbReference>
<evidence type="ECO:0000259" key="7">
    <source>
        <dbReference type="PROSITE" id="PS50921"/>
    </source>
</evidence>
<dbReference type="Pfam" id="PF03861">
    <property type="entry name" value="ANTAR"/>
    <property type="match status" value="1"/>
</dbReference>
<dbReference type="InterPro" id="IPR052162">
    <property type="entry name" value="Sensor_kinase/Photoreceptor"/>
</dbReference>
<gene>
    <name evidence="8" type="ORF">ACFPQB_21030</name>
</gene>
<dbReference type="PANTHER" id="PTHR43304:SF1">
    <property type="entry name" value="PAC DOMAIN-CONTAINING PROTEIN"/>
    <property type="match status" value="1"/>
</dbReference>
<organism evidence="8 9">
    <name type="scientific">Nocardioides vastitatis</name>
    <dbReference type="NCBI Taxonomy" id="2568655"/>
    <lineage>
        <taxon>Bacteria</taxon>
        <taxon>Bacillati</taxon>
        <taxon>Actinomycetota</taxon>
        <taxon>Actinomycetes</taxon>
        <taxon>Propionibacteriales</taxon>
        <taxon>Nocardioidaceae</taxon>
        <taxon>Nocardioides</taxon>
    </lineage>
</organism>
<reference evidence="9" key="1">
    <citation type="journal article" date="2019" name="Int. J. Syst. Evol. Microbiol.">
        <title>The Global Catalogue of Microorganisms (GCM) 10K type strain sequencing project: providing services to taxonomists for standard genome sequencing and annotation.</title>
        <authorList>
            <consortium name="The Broad Institute Genomics Platform"/>
            <consortium name="The Broad Institute Genome Sequencing Center for Infectious Disease"/>
            <person name="Wu L."/>
            <person name="Ma J."/>
        </authorList>
    </citation>
    <scope>NUCLEOTIDE SEQUENCE [LARGE SCALE GENOMIC DNA]</scope>
    <source>
        <strain evidence="9">YIM 94188</strain>
    </source>
</reference>
<dbReference type="SMART" id="SM01012">
    <property type="entry name" value="ANTAR"/>
    <property type="match status" value="1"/>
</dbReference>
<evidence type="ECO:0000256" key="4">
    <source>
        <dbReference type="ARBA" id="ARBA00022679"/>
    </source>
</evidence>
<dbReference type="EMBL" id="JBHSNS010000015">
    <property type="protein sequence ID" value="MFC5731409.1"/>
    <property type="molecule type" value="Genomic_DNA"/>
</dbReference>
<sequence length="230" mass="24976">MSAAEKERPGKPTAGQPRIGRFSYDIPQGVWEWDDEVFRIYGLAVGSVRPTTDYMLQCKHPEDRDRVAAAFAHAAATGEALSVSYRVLAADGVERKVVVVCEGGVCEDGPITAVDGYFIDLTEDFREESEELVREAITASAANRATIEQAKGSLMLAYGVDADQAFAMLNWWSRNKNVKVRDLAERLVEAARTGATTHSDLRTTVDALLHDLATSPERVASTESLGPTAG</sequence>
<proteinExistence type="predicted"/>
<dbReference type="InterPro" id="IPR011006">
    <property type="entry name" value="CheY-like_superfamily"/>
</dbReference>
<evidence type="ECO:0000256" key="3">
    <source>
        <dbReference type="ARBA" id="ARBA00022553"/>
    </source>
</evidence>
<evidence type="ECO:0000256" key="2">
    <source>
        <dbReference type="ARBA" id="ARBA00012438"/>
    </source>
</evidence>
<dbReference type="InterPro" id="IPR035965">
    <property type="entry name" value="PAS-like_dom_sf"/>
</dbReference>
<dbReference type="EC" id="2.7.13.3" evidence="2"/>
<dbReference type="InterPro" id="IPR005561">
    <property type="entry name" value="ANTAR"/>
</dbReference>
<keyword evidence="3" id="KW-0597">Phosphoprotein</keyword>
<evidence type="ECO:0000256" key="6">
    <source>
        <dbReference type="SAM" id="MobiDB-lite"/>
    </source>
</evidence>
<keyword evidence="9" id="KW-1185">Reference proteome</keyword>
<dbReference type="RefSeq" id="WP_136436484.1">
    <property type="nucleotide sequence ID" value="NZ_JBHSNS010000015.1"/>
</dbReference>
<protein>
    <recommendedName>
        <fullName evidence="2">histidine kinase</fullName>
        <ecNumber evidence="2">2.7.13.3</ecNumber>
    </recommendedName>
</protein>
<evidence type="ECO:0000313" key="9">
    <source>
        <dbReference type="Proteomes" id="UP001596072"/>
    </source>
</evidence>
<dbReference type="InterPro" id="IPR036388">
    <property type="entry name" value="WH-like_DNA-bd_sf"/>
</dbReference>
<keyword evidence="4" id="KW-0808">Transferase</keyword>